<dbReference type="EMBL" id="JACHKF010000001">
    <property type="protein sequence ID" value="MBB6564436.1"/>
    <property type="molecule type" value="Genomic_DNA"/>
</dbReference>
<organism evidence="2 3">
    <name type="scientific">Kribbella sandramycini</name>
    <dbReference type="NCBI Taxonomy" id="60450"/>
    <lineage>
        <taxon>Bacteria</taxon>
        <taxon>Bacillati</taxon>
        <taxon>Actinomycetota</taxon>
        <taxon>Actinomycetes</taxon>
        <taxon>Propionibacteriales</taxon>
        <taxon>Kribbellaceae</taxon>
        <taxon>Kribbella</taxon>
    </lineage>
</organism>
<proteinExistence type="predicted"/>
<protein>
    <submittedName>
        <fullName evidence="2">Uncharacterized protein</fullName>
    </submittedName>
</protein>
<evidence type="ECO:0000313" key="1">
    <source>
        <dbReference type="EMBL" id="MBB6564436.1"/>
    </source>
</evidence>
<name>A0A7Y4L7M4_9ACTN</name>
<gene>
    <name evidence="1" type="ORF">HNR71_000073</name>
    <name evidence="2" type="ORF">HPO96_37180</name>
</gene>
<dbReference type="EMBL" id="JABJRC010000018">
    <property type="protein sequence ID" value="NOL45894.1"/>
    <property type="molecule type" value="Genomic_DNA"/>
</dbReference>
<reference evidence="1 4" key="2">
    <citation type="submission" date="2020-08" db="EMBL/GenBank/DDBJ databases">
        <title>Sequencing the genomes of 1000 actinobacteria strains.</title>
        <authorList>
            <person name="Klenk H.-P."/>
        </authorList>
    </citation>
    <scope>NUCLEOTIDE SEQUENCE [LARGE SCALE GENOMIC DNA]</scope>
    <source>
        <strain evidence="1 4">DSM 15626</strain>
    </source>
</reference>
<dbReference type="RefSeq" id="WP_171679191.1">
    <property type="nucleotide sequence ID" value="NZ_BAAAGT010000022.1"/>
</dbReference>
<reference evidence="2 3" key="1">
    <citation type="submission" date="2020-05" db="EMBL/GenBank/DDBJ databases">
        <title>Genome sequence of Kribbella sandramycini ATCC 39419.</title>
        <authorList>
            <person name="Maclea K.S."/>
            <person name="Fair J.L."/>
        </authorList>
    </citation>
    <scope>NUCLEOTIDE SEQUENCE [LARGE SCALE GENOMIC DNA]</scope>
    <source>
        <strain evidence="2 3">ATCC 39419</strain>
    </source>
</reference>
<dbReference type="Proteomes" id="UP000534306">
    <property type="component" value="Unassembled WGS sequence"/>
</dbReference>
<evidence type="ECO:0000313" key="3">
    <source>
        <dbReference type="Proteomes" id="UP000534306"/>
    </source>
</evidence>
<evidence type="ECO:0000313" key="4">
    <source>
        <dbReference type="Proteomes" id="UP000553957"/>
    </source>
</evidence>
<dbReference type="Proteomes" id="UP000553957">
    <property type="component" value="Unassembled WGS sequence"/>
</dbReference>
<sequence>MSENVYTEIHDVDGDVMEVTTWATTSARGIIASTDSGVMDLDREGAVHLIEALTAAIEAADAREAKEAAKLKRGDKVSYRGVPASTRTVMSDEDDRGRVDVVITGGEMPQFIGDVLTDCRARDYVRV</sequence>
<evidence type="ECO:0000313" key="2">
    <source>
        <dbReference type="EMBL" id="NOL45894.1"/>
    </source>
</evidence>
<keyword evidence="3" id="KW-1185">Reference proteome</keyword>
<comment type="caution">
    <text evidence="2">The sequence shown here is derived from an EMBL/GenBank/DDBJ whole genome shotgun (WGS) entry which is preliminary data.</text>
</comment>
<dbReference type="AlphaFoldDB" id="A0A7Y4L7M4"/>
<accession>A0A7Y4L7M4</accession>